<dbReference type="InterPro" id="IPR003663">
    <property type="entry name" value="Sugar/inositol_transpt"/>
</dbReference>
<dbReference type="InterPro" id="IPR036259">
    <property type="entry name" value="MFS_trans_sf"/>
</dbReference>
<dbReference type="GO" id="GO:0005351">
    <property type="term" value="F:carbohydrate:proton symporter activity"/>
    <property type="evidence" value="ECO:0007669"/>
    <property type="project" value="TreeGrafter"/>
</dbReference>
<dbReference type="OrthoDB" id="8120565at2759"/>
<accession>A0A2B7Y4U1</accession>
<dbReference type="EMBL" id="PDNB01000020">
    <property type="protein sequence ID" value="PGH16033.1"/>
    <property type="molecule type" value="Genomic_DNA"/>
</dbReference>
<evidence type="ECO:0000256" key="6">
    <source>
        <dbReference type="ARBA" id="ARBA00023136"/>
    </source>
</evidence>
<proteinExistence type="inferred from homology"/>
<keyword evidence="3 7" id="KW-0813">Transport</keyword>
<keyword evidence="6 8" id="KW-0472">Membrane</keyword>
<dbReference type="PROSITE" id="PS00216">
    <property type="entry name" value="SUGAR_TRANSPORT_1"/>
    <property type="match status" value="1"/>
</dbReference>
<dbReference type="PRINTS" id="PR00171">
    <property type="entry name" value="SUGRTRNSPORT"/>
</dbReference>
<dbReference type="PROSITE" id="PS00217">
    <property type="entry name" value="SUGAR_TRANSPORT_2"/>
    <property type="match status" value="1"/>
</dbReference>
<evidence type="ECO:0000313" key="11">
    <source>
        <dbReference type="Proteomes" id="UP000223968"/>
    </source>
</evidence>
<organism evidence="10 11">
    <name type="scientific">Helicocarpus griseus UAMH5409</name>
    <dbReference type="NCBI Taxonomy" id="1447875"/>
    <lineage>
        <taxon>Eukaryota</taxon>
        <taxon>Fungi</taxon>
        <taxon>Dikarya</taxon>
        <taxon>Ascomycota</taxon>
        <taxon>Pezizomycotina</taxon>
        <taxon>Eurotiomycetes</taxon>
        <taxon>Eurotiomycetidae</taxon>
        <taxon>Onygenales</taxon>
        <taxon>Ajellomycetaceae</taxon>
        <taxon>Helicocarpus</taxon>
    </lineage>
</organism>
<dbReference type="FunFam" id="1.20.1250.20:FF:000026">
    <property type="entry name" value="MFS quinate transporter QutD"/>
    <property type="match status" value="1"/>
</dbReference>
<feature type="transmembrane region" description="Helical" evidence="8">
    <location>
        <begin position="550"/>
        <end position="568"/>
    </location>
</feature>
<feature type="transmembrane region" description="Helical" evidence="8">
    <location>
        <begin position="447"/>
        <end position="468"/>
    </location>
</feature>
<keyword evidence="5 8" id="KW-1133">Transmembrane helix</keyword>
<dbReference type="AlphaFoldDB" id="A0A2B7Y4U1"/>
<dbReference type="InterPro" id="IPR050360">
    <property type="entry name" value="MFS_Sugar_Transporters"/>
</dbReference>
<feature type="transmembrane region" description="Helical" evidence="8">
    <location>
        <begin position="143"/>
        <end position="163"/>
    </location>
</feature>
<dbReference type="PROSITE" id="PS50850">
    <property type="entry name" value="MFS"/>
    <property type="match status" value="1"/>
</dbReference>
<evidence type="ECO:0000256" key="1">
    <source>
        <dbReference type="ARBA" id="ARBA00004141"/>
    </source>
</evidence>
<feature type="domain" description="Major facilitator superfamily (MFS) profile" evidence="9">
    <location>
        <begin position="39"/>
        <end position="572"/>
    </location>
</feature>
<dbReference type="InterPro" id="IPR005829">
    <property type="entry name" value="Sugar_transporter_CS"/>
</dbReference>
<feature type="transmembrane region" description="Helical" evidence="8">
    <location>
        <begin position="416"/>
        <end position="440"/>
    </location>
</feature>
<gene>
    <name evidence="10" type="ORF">AJ79_02013</name>
</gene>
<feature type="transmembrane region" description="Helical" evidence="8">
    <location>
        <begin position="381"/>
        <end position="404"/>
    </location>
</feature>
<dbReference type="Pfam" id="PF00083">
    <property type="entry name" value="Sugar_tr"/>
    <property type="match status" value="1"/>
</dbReference>
<comment type="caution">
    <text evidence="10">The sequence shown here is derived from an EMBL/GenBank/DDBJ whole genome shotgun (WGS) entry which is preliminary data.</text>
</comment>
<evidence type="ECO:0000256" key="2">
    <source>
        <dbReference type="ARBA" id="ARBA00010992"/>
    </source>
</evidence>
<keyword evidence="4 8" id="KW-0812">Transmembrane</keyword>
<comment type="subcellular location">
    <subcellularLocation>
        <location evidence="1">Membrane</location>
        <topology evidence="1">Multi-pass membrane protein</topology>
    </subcellularLocation>
</comment>
<evidence type="ECO:0000256" key="5">
    <source>
        <dbReference type="ARBA" id="ARBA00022989"/>
    </source>
</evidence>
<evidence type="ECO:0000256" key="7">
    <source>
        <dbReference type="RuleBase" id="RU003346"/>
    </source>
</evidence>
<keyword evidence="11" id="KW-1185">Reference proteome</keyword>
<dbReference type="GO" id="GO:0016020">
    <property type="term" value="C:membrane"/>
    <property type="evidence" value="ECO:0007669"/>
    <property type="project" value="UniProtKB-SubCell"/>
</dbReference>
<dbReference type="PANTHER" id="PTHR48022:SF20">
    <property type="entry name" value="MAJOR FACILITATOR SUPERFAMILY (MFS) PROFILE DOMAIN-CONTAINING PROTEIN-RELATED"/>
    <property type="match status" value="1"/>
</dbReference>
<feature type="transmembrane region" description="Helical" evidence="8">
    <location>
        <begin position="203"/>
        <end position="223"/>
    </location>
</feature>
<comment type="similarity">
    <text evidence="2 7">Belongs to the major facilitator superfamily. Sugar transporter (TC 2.A.1.1) family.</text>
</comment>
<feature type="transmembrane region" description="Helical" evidence="8">
    <location>
        <begin position="235"/>
        <end position="254"/>
    </location>
</feature>
<reference evidence="10 11" key="1">
    <citation type="submission" date="2017-10" db="EMBL/GenBank/DDBJ databases">
        <title>Comparative genomics in systemic dimorphic fungi from Ajellomycetaceae.</title>
        <authorList>
            <person name="Munoz J.F."/>
            <person name="Mcewen J.G."/>
            <person name="Clay O.K."/>
            <person name="Cuomo C.A."/>
        </authorList>
    </citation>
    <scope>NUCLEOTIDE SEQUENCE [LARGE SCALE GENOMIC DNA]</scope>
    <source>
        <strain evidence="10 11">UAMH5409</strain>
    </source>
</reference>
<evidence type="ECO:0000313" key="10">
    <source>
        <dbReference type="EMBL" id="PGH16033.1"/>
    </source>
</evidence>
<dbReference type="InterPro" id="IPR020846">
    <property type="entry name" value="MFS_dom"/>
</dbReference>
<evidence type="ECO:0000259" key="9">
    <source>
        <dbReference type="PROSITE" id="PS50850"/>
    </source>
</evidence>
<dbReference type="Proteomes" id="UP000223968">
    <property type="component" value="Unassembled WGS sequence"/>
</dbReference>
<evidence type="ECO:0000256" key="8">
    <source>
        <dbReference type="SAM" id="Phobius"/>
    </source>
</evidence>
<feature type="transmembrane region" description="Helical" evidence="8">
    <location>
        <begin position="175"/>
        <end position="197"/>
    </location>
</feature>
<name>A0A2B7Y4U1_9EURO</name>
<feature type="transmembrane region" description="Helical" evidence="8">
    <location>
        <begin position="274"/>
        <end position="296"/>
    </location>
</feature>
<dbReference type="Gene3D" id="1.20.1250.20">
    <property type="entry name" value="MFS general substrate transporter like domains"/>
    <property type="match status" value="1"/>
</dbReference>
<protein>
    <recommendedName>
        <fullName evidence="9">Major facilitator superfamily (MFS) profile domain-containing protein</fullName>
    </recommendedName>
</protein>
<dbReference type="SUPFAM" id="SSF103473">
    <property type="entry name" value="MFS general substrate transporter"/>
    <property type="match status" value="1"/>
</dbReference>
<dbReference type="PANTHER" id="PTHR48022">
    <property type="entry name" value="PLASTIDIC GLUCOSE TRANSPORTER 4"/>
    <property type="match status" value="1"/>
</dbReference>
<sequence>MGAVDATAALNAASNARKQALAGPSGPAGLIQNKKVVGVALFACLGGLLYGYNQGVFSGVCKLTIFVCEIAFALLRNLRFDTSGDAFFRTTCMSTFPDHRSLKIESEPFLMKRPIDGRRGHQSNKERMAYGYCSPSSKTVIEIFMLTIAIAILELGAWVGALYSGVMAERISRKYTILVNVVIFCIGVVVQCCSAVGNSSHILGGRFITGMGVGSLSMCVPMYNAEIAPPEVRGSLVGLQQLAITFGIMISFWIDYGTNYIGGTGETQSDAAWLLPLALQLAPAFILGVGMIFMPFSPRWLVHHNREDEALEVLASLRNLPLNHPLIELEFLEIKAQSVFEKRTEKERFPHLERTNTWSYIKLEAAGFASLFKSWPMFRRVMVATVTMTFQQWTGVNSILYYAPSIFKELGQDDNTVSLLATGVVGVAMFIATIPAVMYIDKLGRKPVLVTGAIGMAACHYIIAAIYAQHENRWDSHQAAGWAAVVMVWLFVVHFGYSWGPCAWILISEIWPLSVRAQGTALGASANWMNNFIVGQVTPDMIANIRYGTFIFLGIITTLGAGFIWFLVPETKQLSLEEMDVIFGSEGTASSDYERQAEIAREIGLEDALARLGHGNVTGASSPPLETKHIAEKV</sequence>
<feature type="transmembrane region" description="Helical" evidence="8">
    <location>
        <begin position="480"/>
        <end position="507"/>
    </location>
</feature>
<evidence type="ECO:0000256" key="4">
    <source>
        <dbReference type="ARBA" id="ARBA00022692"/>
    </source>
</evidence>
<dbReference type="NCBIfam" id="TIGR00879">
    <property type="entry name" value="SP"/>
    <property type="match status" value="1"/>
</dbReference>
<dbReference type="InterPro" id="IPR005828">
    <property type="entry name" value="MFS_sugar_transport-like"/>
</dbReference>
<evidence type="ECO:0000256" key="3">
    <source>
        <dbReference type="ARBA" id="ARBA00022448"/>
    </source>
</evidence>